<sequence length="249" mass="28099">MAETTEIPGEHRMIDRVERKRKELGISARELSMRVTGKPDLIRDMKRRGHDPSVENTRGLAEELGVSIDWLTGSARSPEQVVSEVGIREVPQAWRGPERPEEPGIPLVGTGDCAEIQLCDEQGNLVDIERSSFDPDHTVRLIRRPPALTGNAQLYAIYFQGESMMPRFEPGEVGIVDPTRPPRPGDYVLVQLNNGEDNDVATVLVKRLVSQNARETVLHQFNPDRTFIVPRERISRIHRVLQQTELLFG</sequence>
<dbReference type="CDD" id="cd06529">
    <property type="entry name" value="S24_LexA-like"/>
    <property type="match status" value="1"/>
</dbReference>
<accession>A0ABR8KWT8</accession>
<dbReference type="SUPFAM" id="SSF47413">
    <property type="entry name" value="lambda repressor-like DNA-binding domains"/>
    <property type="match status" value="1"/>
</dbReference>
<dbReference type="InterPro" id="IPR010982">
    <property type="entry name" value="Lambda_DNA-bd_dom_sf"/>
</dbReference>
<dbReference type="InterPro" id="IPR036286">
    <property type="entry name" value="LexA/Signal_pep-like_sf"/>
</dbReference>
<proteinExistence type="predicted"/>
<comment type="caution">
    <text evidence="5">The sequence shown here is derived from an EMBL/GenBank/DDBJ whole genome shotgun (WGS) entry which is preliminary data.</text>
</comment>
<dbReference type="EMBL" id="JACXLC010000001">
    <property type="protein sequence ID" value="MBD2842682.1"/>
    <property type="molecule type" value="Genomic_DNA"/>
</dbReference>
<dbReference type="RefSeq" id="WP_190788125.1">
    <property type="nucleotide sequence ID" value="NZ_JACXLC010000001.1"/>
</dbReference>
<protein>
    <recommendedName>
        <fullName evidence="4">HTH cro/C1-type domain-containing protein</fullName>
    </recommendedName>
</protein>
<dbReference type="PANTHER" id="PTHR40661:SF3">
    <property type="entry name" value="FELS-1 PROPHAGE TRANSCRIPTIONAL REGULATOR"/>
    <property type="match status" value="1"/>
</dbReference>
<feature type="domain" description="HTH cro/C1-type" evidence="4">
    <location>
        <begin position="17"/>
        <end position="71"/>
    </location>
</feature>
<keyword evidence="2" id="KW-0238">DNA-binding</keyword>
<organism evidence="5 6">
    <name type="scientific">Erythrobacter rubeus</name>
    <dbReference type="NCBI Taxonomy" id="2760803"/>
    <lineage>
        <taxon>Bacteria</taxon>
        <taxon>Pseudomonadati</taxon>
        <taxon>Pseudomonadota</taxon>
        <taxon>Alphaproteobacteria</taxon>
        <taxon>Sphingomonadales</taxon>
        <taxon>Erythrobacteraceae</taxon>
        <taxon>Erythrobacter/Porphyrobacter group</taxon>
        <taxon>Erythrobacter</taxon>
    </lineage>
</organism>
<dbReference type="PROSITE" id="PS50943">
    <property type="entry name" value="HTH_CROC1"/>
    <property type="match status" value="1"/>
</dbReference>
<dbReference type="Pfam" id="PF00717">
    <property type="entry name" value="Peptidase_S24"/>
    <property type="match status" value="1"/>
</dbReference>
<gene>
    <name evidence="5" type="ORF">IB285_10480</name>
</gene>
<dbReference type="InterPro" id="IPR001387">
    <property type="entry name" value="Cro/C1-type_HTH"/>
</dbReference>
<name>A0ABR8KWT8_9SPHN</name>
<evidence type="ECO:0000256" key="2">
    <source>
        <dbReference type="ARBA" id="ARBA00023125"/>
    </source>
</evidence>
<dbReference type="SUPFAM" id="SSF51306">
    <property type="entry name" value="LexA/Signal peptidase"/>
    <property type="match status" value="1"/>
</dbReference>
<reference evidence="5 6" key="1">
    <citation type="submission" date="2020-09" db="EMBL/GenBank/DDBJ databases">
        <authorList>
            <person name="Yoon J.-W."/>
        </authorList>
    </citation>
    <scope>NUCLEOTIDE SEQUENCE [LARGE SCALE GENOMIC DNA]</scope>
    <source>
        <strain evidence="5 6">KMU-140</strain>
    </source>
</reference>
<dbReference type="InterPro" id="IPR015927">
    <property type="entry name" value="Peptidase_S24_S26A/B/C"/>
</dbReference>
<dbReference type="PANTHER" id="PTHR40661">
    <property type="match status" value="1"/>
</dbReference>
<evidence type="ECO:0000259" key="4">
    <source>
        <dbReference type="PROSITE" id="PS50943"/>
    </source>
</evidence>
<dbReference type="SMART" id="SM00530">
    <property type="entry name" value="HTH_XRE"/>
    <property type="match status" value="1"/>
</dbReference>
<dbReference type="Proteomes" id="UP000635384">
    <property type="component" value="Unassembled WGS sequence"/>
</dbReference>
<dbReference type="Gene3D" id="1.10.260.40">
    <property type="entry name" value="lambda repressor-like DNA-binding domains"/>
    <property type="match status" value="1"/>
</dbReference>
<evidence type="ECO:0000256" key="1">
    <source>
        <dbReference type="ARBA" id="ARBA00023015"/>
    </source>
</evidence>
<keyword evidence="3" id="KW-0804">Transcription</keyword>
<evidence type="ECO:0000313" key="5">
    <source>
        <dbReference type="EMBL" id="MBD2842682.1"/>
    </source>
</evidence>
<dbReference type="CDD" id="cd00093">
    <property type="entry name" value="HTH_XRE"/>
    <property type="match status" value="1"/>
</dbReference>
<evidence type="ECO:0000256" key="3">
    <source>
        <dbReference type="ARBA" id="ARBA00023163"/>
    </source>
</evidence>
<dbReference type="InterPro" id="IPR039418">
    <property type="entry name" value="LexA-like"/>
</dbReference>
<keyword evidence="1" id="KW-0805">Transcription regulation</keyword>
<evidence type="ECO:0000313" key="6">
    <source>
        <dbReference type="Proteomes" id="UP000635384"/>
    </source>
</evidence>
<keyword evidence="6" id="KW-1185">Reference proteome</keyword>
<dbReference type="Gene3D" id="2.10.109.10">
    <property type="entry name" value="Umud Fragment, subunit A"/>
    <property type="match status" value="1"/>
</dbReference>